<reference evidence="8 9" key="1">
    <citation type="submission" date="2019-12" db="EMBL/GenBank/DDBJ databases">
        <authorList>
            <person name="Dong K."/>
        </authorList>
    </citation>
    <scope>NUCLEOTIDE SEQUENCE [LARGE SCALE GENOMIC DNA]</scope>
    <source>
        <strain evidence="8 9">JCM 31225</strain>
    </source>
</reference>
<sequence length="410" mass="45240">MMIHKKSFYPWLLVAMLCVVGCLNYLDRMMITTMRSSIIAEIPMSEAQFGLLTSVFLWIYGFASPFAGYLADKFNRSKVIIGSLFIWSLVTWLTSQASNFEELLLARALMGISEACYIPAALALIVDYHPGNTKSTATGLHIGGVYIGQSLGFIGGWIAETHSWHYAFHIFGIIGVVYAIILIFLLKDKPVTLVSAGENNAAKSTVNIWDAFKSLFKNYAFNMVLFIWGLAGAVSWMVNGWLPTYYKEKFNLTQTEAGVYSTVYFFTAMLLGVILGGALADLWSKRNKNARILLPAIGFLIAVPGVVIASYTDLIWVTVIGFVLYAFTRPFIDANMMPILERIIDKRYLATGYGILNFCSCIIGGIGIYAAGALRDAQIDLSTVFQVAALTMIVCAVALFSLVPRNNPKV</sequence>
<dbReference type="SUPFAM" id="SSF103473">
    <property type="entry name" value="MFS general substrate transporter"/>
    <property type="match status" value="1"/>
</dbReference>
<keyword evidence="2" id="KW-0813">Transport</keyword>
<feature type="transmembrane region" description="Helical" evidence="6">
    <location>
        <begin position="7"/>
        <end position="27"/>
    </location>
</feature>
<dbReference type="RefSeq" id="WP_160369638.1">
    <property type="nucleotide sequence ID" value="NZ_WSQA01000009.1"/>
</dbReference>
<evidence type="ECO:0000256" key="3">
    <source>
        <dbReference type="ARBA" id="ARBA00022692"/>
    </source>
</evidence>
<dbReference type="PROSITE" id="PS50850">
    <property type="entry name" value="MFS"/>
    <property type="match status" value="1"/>
</dbReference>
<keyword evidence="5 6" id="KW-0472">Membrane</keyword>
<dbReference type="InterPro" id="IPR011701">
    <property type="entry name" value="MFS"/>
</dbReference>
<feature type="transmembrane region" description="Helical" evidence="6">
    <location>
        <begin position="353"/>
        <end position="372"/>
    </location>
</feature>
<dbReference type="InterPro" id="IPR036259">
    <property type="entry name" value="MFS_trans_sf"/>
</dbReference>
<keyword evidence="3 6" id="KW-0812">Transmembrane</keyword>
<feature type="transmembrane region" description="Helical" evidence="6">
    <location>
        <begin position="292"/>
        <end position="309"/>
    </location>
</feature>
<feature type="domain" description="Major facilitator superfamily (MFS) profile" evidence="7">
    <location>
        <begin position="13"/>
        <end position="407"/>
    </location>
</feature>
<proteinExistence type="predicted"/>
<dbReference type="Proteomes" id="UP000435036">
    <property type="component" value="Unassembled WGS sequence"/>
</dbReference>
<name>A0A6N8L0N8_9SPHI</name>
<evidence type="ECO:0000313" key="8">
    <source>
        <dbReference type="EMBL" id="MVZ62916.1"/>
    </source>
</evidence>
<dbReference type="InterPro" id="IPR044770">
    <property type="entry name" value="MFS_spinster-like"/>
</dbReference>
<feature type="transmembrane region" description="Helical" evidence="6">
    <location>
        <begin position="138"/>
        <end position="158"/>
    </location>
</feature>
<feature type="transmembrane region" description="Helical" evidence="6">
    <location>
        <begin position="47"/>
        <end position="67"/>
    </location>
</feature>
<feature type="transmembrane region" description="Helical" evidence="6">
    <location>
        <begin position="164"/>
        <end position="186"/>
    </location>
</feature>
<evidence type="ECO:0000259" key="7">
    <source>
        <dbReference type="PROSITE" id="PS50850"/>
    </source>
</evidence>
<comment type="caution">
    <text evidence="8">The sequence shown here is derived from an EMBL/GenBank/DDBJ whole genome shotgun (WGS) entry which is preliminary data.</text>
</comment>
<feature type="transmembrane region" description="Helical" evidence="6">
    <location>
        <begin position="258"/>
        <end position="280"/>
    </location>
</feature>
<feature type="transmembrane region" description="Helical" evidence="6">
    <location>
        <begin position="315"/>
        <end position="332"/>
    </location>
</feature>
<dbReference type="PANTHER" id="PTHR23505:SF79">
    <property type="entry name" value="PROTEIN SPINSTER"/>
    <property type="match status" value="1"/>
</dbReference>
<feature type="transmembrane region" description="Helical" evidence="6">
    <location>
        <begin position="104"/>
        <end position="126"/>
    </location>
</feature>
<organism evidence="8 9">
    <name type="scientific">Sphingobacterium humi</name>
    <dbReference type="NCBI Taxonomy" id="1796905"/>
    <lineage>
        <taxon>Bacteria</taxon>
        <taxon>Pseudomonadati</taxon>
        <taxon>Bacteroidota</taxon>
        <taxon>Sphingobacteriia</taxon>
        <taxon>Sphingobacteriales</taxon>
        <taxon>Sphingobacteriaceae</taxon>
        <taxon>Sphingobacterium</taxon>
    </lineage>
</organism>
<feature type="transmembrane region" description="Helical" evidence="6">
    <location>
        <begin position="219"/>
        <end position="238"/>
    </location>
</feature>
<dbReference type="GO" id="GO:0022857">
    <property type="term" value="F:transmembrane transporter activity"/>
    <property type="evidence" value="ECO:0007669"/>
    <property type="project" value="InterPro"/>
</dbReference>
<dbReference type="InterPro" id="IPR020846">
    <property type="entry name" value="MFS_dom"/>
</dbReference>
<dbReference type="PANTHER" id="PTHR23505">
    <property type="entry name" value="SPINSTER"/>
    <property type="match status" value="1"/>
</dbReference>
<accession>A0A6N8L0N8</accession>
<evidence type="ECO:0000313" key="9">
    <source>
        <dbReference type="Proteomes" id="UP000435036"/>
    </source>
</evidence>
<gene>
    <name evidence="8" type="ORF">GQF63_12850</name>
</gene>
<protein>
    <submittedName>
        <fullName evidence="8">MFS transporter</fullName>
    </submittedName>
</protein>
<feature type="transmembrane region" description="Helical" evidence="6">
    <location>
        <begin position="79"/>
        <end position="98"/>
    </location>
</feature>
<dbReference type="EMBL" id="WSQA01000009">
    <property type="protein sequence ID" value="MVZ62916.1"/>
    <property type="molecule type" value="Genomic_DNA"/>
</dbReference>
<dbReference type="Pfam" id="PF07690">
    <property type="entry name" value="MFS_1"/>
    <property type="match status" value="1"/>
</dbReference>
<dbReference type="AlphaFoldDB" id="A0A6N8L0N8"/>
<evidence type="ECO:0000256" key="6">
    <source>
        <dbReference type="SAM" id="Phobius"/>
    </source>
</evidence>
<evidence type="ECO:0000256" key="1">
    <source>
        <dbReference type="ARBA" id="ARBA00004141"/>
    </source>
</evidence>
<keyword evidence="4 6" id="KW-1133">Transmembrane helix</keyword>
<evidence type="ECO:0000256" key="2">
    <source>
        <dbReference type="ARBA" id="ARBA00022448"/>
    </source>
</evidence>
<comment type="subcellular location">
    <subcellularLocation>
        <location evidence="1">Membrane</location>
        <topology evidence="1">Multi-pass membrane protein</topology>
    </subcellularLocation>
</comment>
<evidence type="ECO:0000256" key="5">
    <source>
        <dbReference type="ARBA" id="ARBA00023136"/>
    </source>
</evidence>
<keyword evidence="9" id="KW-1185">Reference proteome</keyword>
<evidence type="ECO:0000256" key="4">
    <source>
        <dbReference type="ARBA" id="ARBA00022989"/>
    </source>
</evidence>
<dbReference type="GO" id="GO:0016020">
    <property type="term" value="C:membrane"/>
    <property type="evidence" value="ECO:0007669"/>
    <property type="project" value="UniProtKB-SubCell"/>
</dbReference>
<dbReference type="Gene3D" id="1.20.1250.20">
    <property type="entry name" value="MFS general substrate transporter like domains"/>
    <property type="match status" value="2"/>
</dbReference>
<feature type="transmembrane region" description="Helical" evidence="6">
    <location>
        <begin position="384"/>
        <end position="403"/>
    </location>
</feature>
<dbReference type="OrthoDB" id="9815624at2"/>